<keyword evidence="1" id="KW-0812">Transmembrane</keyword>
<feature type="transmembrane region" description="Helical" evidence="1">
    <location>
        <begin position="33"/>
        <end position="51"/>
    </location>
</feature>
<keyword evidence="3" id="KW-0418">Kinase</keyword>
<protein>
    <submittedName>
        <fullName evidence="3">Sensor histidine kinase</fullName>
    </submittedName>
</protein>
<dbReference type="AlphaFoldDB" id="A0A557QHK9"/>
<accession>A0A557QHK9</accession>
<dbReference type="InterPro" id="IPR010559">
    <property type="entry name" value="Sig_transdc_His_kin_internal"/>
</dbReference>
<sequence>MLRVILLVNALAMATVVLHSRAGAEIVPAGVAWAGWLELPLFITILLLYVIQPVLVRLAPGRFWPAVMAVIALVAVFAYPPFGAPSGVAFWRWMGWSILASCAVMGYFDYRGRLYSPALTEARLHALTARIRPHFLFNSLNAVLGVMREDPRRAEVALEELADMFRVLMKEHKELVALDSEISLCERYLDLERLRLGERLVVNWDLSCKPAQALVPPLLLQPLLENAVYHGIEPSQQPGDIAVRVARRSSEVLIEVSNPIVDTPRAQKGNQIAQANIRERLALFFDLEADMRIDRSGGRYSVRIRLPYRRLNT</sequence>
<evidence type="ECO:0000313" key="3">
    <source>
        <dbReference type="EMBL" id="TVO52374.1"/>
    </source>
</evidence>
<dbReference type="Pfam" id="PF06580">
    <property type="entry name" value="His_kinase"/>
    <property type="match status" value="1"/>
</dbReference>
<evidence type="ECO:0000313" key="4">
    <source>
        <dbReference type="Proteomes" id="UP000319502"/>
    </source>
</evidence>
<reference evidence="3 4" key="1">
    <citation type="submission" date="2019-07" db="EMBL/GenBank/DDBJ databases">
        <title>The pathways for chlorine oxyanion respiration interact through the shared metabolite chlorate.</title>
        <authorList>
            <person name="Barnum T.P."/>
            <person name="Cheng Y."/>
            <person name="Hill K.A."/>
            <person name="Lucas L.N."/>
            <person name="Carlson H.K."/>
            <person name="Coates J.D."/>
        </authorList>
    </citation>
    <scope>NUCLEOTIDE SEQUENCE [LARGE SCALE GENOMIC DNA]</scope>
    <source>
        <strain evidence="3 4">SFB-3</strain>
    </source>
</reference>
<feature type="transmembrane region" description="Helical" evidence="1">
    <location>
        <begin position="88"/>
        <end position="108"/>
    </location>
</feature>
<dbReference type="PANTHER" id="PTHR34220">
    <property type="entry name" value="SENSOR HISTIDINE KINASE YPDA"/>
    <property type="match status" value="1"/>
</dbReference>
<comment type="caution">
    <text evidence="3">The sequence shown here is derived from an EMBL/GenBank/DDBJ whole genome shotgun (WGS) entry which is preliminary data.</text>
</comment>
<dbReference type="Gene3D" id="3.30.565.10">
    <property type="entry name" value="Histidine kinase-like ATPase, C-terminal domain"/>
    <property type="match status" value="1"/>
</dbReference>
<name>A0A557QHK9_9RHOO</name>
<organism evidence="3 4">
    <name type="scientific">Denitromonas halophila</name>
    <dbReference type="NCBI Taxonomy" id="1629404"/>
    <lineage>
        <taxon>Bacteria</taxon>
        <taxon>Pseudomonadati</taxon>
        <taxon>Pseudomonadota</taxon>
        <taxon>Betaproteobacteria</taxon>
        <taxon>Rhodocyclales</taxon>
        <taxon>Zoogloeaceae</taxon>
        <taxon>Denitromonas</taxon>
    </lineage>
</organism>
<proteinExistence type="predicted"/>
<dbReference type="PANTHER" id="PTHR34220:SF7">
    <property type="entry name" value="SENSOR HISTIDINE KINASE YPDA"/>
    <property type="match status" value="1"/>
</dbReference>
<dbReference type="Proteomes" id="UP000319502">
    <property type="component" value="Unassembled WGS sequence"/>
</dbReference>
<keyword evidence="1" id="KW-0472">Membrane</keyword>
<dbReference type="OrthoDB" id="2514702at2"/>
<dbReference type="InterPro" id="IPR036890">
    <property type="entry name" value="HATPase_C_sf"/>
</dbReference>
<evidence type="ECO:0000259" key="2">
    <source>
        <dbReference type="Pfam" id="PF06580"/>
    </source>
</evidence>
<dbReference type="GO" id="GO:0016020">
    <property type="term" value="C:membrane"/>
    <property type="evidence" value="ECO:0007669"/>
    <property type="project" value="InterPro"/>
</dbReference>
<feature type="domain" description="Signal transduction histidine kinase internal region" evidence="2">
    <location>
        <begin position="122"/>
        <end position="200"/>
    </location>
</feature>
<keyword evidence="3" id="KW-0808">Transferase</keyword>
<dbReference type="InterPro" id="IPR050640">
    <property type="entry name" value="Bact_2-comp_sensor_kinase"/>
</dbReference>
<dbReference type="EMBL" id="VMNK01000017">
    <property type="protein sequence ID" value="TVO52374.1"/>
    <property type="molecule type" value="Genomic_DNA"/>
</dbReference>
<dbReference type="SUPFAM" id="SSF55874">
    <property type="entry name" value="ATPase domain of HSP90 chaperone/DNA topoisomerase II/histidine kinase"/>
    <property type="match status" value="1"/>
</dbReference>
<evidence type="ECO:0000256" key="1">
    <source>
        <dbReference type="SAM" id="Phobius"/>
    </source>
</evidence>
<keyword evidence="1" id="KW-1133">Transmembrane helix</keyword>
<feature type="transmembrane region" description="Helical" evidence="1">
    <location>
        <begin position="63"/>
        <end position="82"/>
    </location>
</feature>
<keyword evidence="4" id="KW-1185">Reference proteome</keyword>
<dbReference type="GO" id="GO:0000155">
    <property type="term" value="F:phosphorelay sensor kinase activity"/>
    <property type="evidence" value="ECO:0007669"/>
    <property type="project" value="InterPro"/>
</dbReference>
<gene>
    <name evidence="3" type="ORF">FHP91_18125</name>
</gene>